<organism evidence="10 11">
    <name type="scientific">Microlunatus capsulatus</name>
    <dbReference type="NCBI Taxonomy" id="99117"/>
    <lineage>
        <taxon>Bacteria</taxon>
        <taxon>Bacillati</taxon>
        <taxon>Actinomycetota</taxon>
        <taxon>Actinomycetes</taxon>
        <taxon>Propionibacteriales</taxon>
        <taxon>Propionibacteriaceae</taxon>
        <taxon>Microlunatus</taxon>
    </lineage>
</organism>
<feature type="transmembrane region" description="Helical" evidence="8">
    <location>
        <begin position="367"/>
        <end position="388"/>
    </location>
</feature>
<dbReference type="Gene3D" id="3.90.550.10">
    <property type="entry name" value="Spore Coat Polysaccharide Biosynthesis Protein SpsA, Chain A"/>
    <property type="match status" value="1"/>
</dbReference>
<evidence type="ECO:0000256" key="5">
    <source>
        <dbReference type="ARBA" id="ARBA00022989"/>
    </source>
</evidence>
<dbReference type="EMBL" id="JAGIOB010000001">
    <property type="protein sequence ID" value="MBP2416482.1"/>
    <property type="molecule type" value="Genomic_DNA"/>
</dbReference>
<evidence type="ECO:0000256" key="3">
    <source>
        <dbReference type="ARBA" id="ARBA00022679"/>
    </source>
</evidence>
<keyword evidence="3 10" id="KW-0808">Transferase</keyword>
<evidence type="ECO:0000259" key="9">
    <source>
        <dbReference type="Pfam" id="PF13632"/>
    </source>
</evidence>
<evidence type="ECO:0000256" key="1">
    <source>
        <dbReference type="ARBA" id="ARBA00004141"/>
    </source>
</evidence>
<feature type="compositionally biased region" description="Basic and acidic residues" evidence="7">
    <location>
        <begin position="582"/>
        <end position="596"/>
    </location>
</feature>
<reference evidence="10 11" key="1">
    <citation type="submission" date="2021-03" db="EMBL/GenBank/DDBJ databases">
        <title>Sequencing the genomes of 1000 actinobacteria strains.</title>
        <authorList>
            <person name="Klenk H.-P."/>
        </authorList>
    </citation>
    <scope>NUCLEOTIDE SEQUENCE [LARGE SCALE GENOMIC DNA]</scope>
    <source>
        <strain evidence="10 11">DSM 12936</strain>
    </source>
</reference>
<evidence type="ECO:0000256" key="2">
    <source>
        <dbReference type="ARBA" id="ARBA00022676"/>
    </source>
</evidence>
<evidence type="ECO:0000313" key="10">
    <source>
        <dbReference type="EMBL" id="MBP2416482.1"/>
    </source>
</evidence>
<feature type="domain" description="Glycosyltransferase 2-like" evidence="9">
    <location>
        <begin position="208"/>
        <end position="413"/>
    </location>
</feature>
<sequence length="629" mass="69729">MPDHDYARVDRHVPVTRRAASANPYSPVMILISLVATLGILFYAQFLLNPANRGDFLPYALVILAETILVAHALLAMWTILSGAKSPRDFGFFQAKRELFDTKMIKKAGLKGQPTLWPVLVKGREVDVDVFITVYGEPLAKIRATAAAALEIKGRHRTWILDDGRSDEVRALADELGCFYIRRLSSNGAKAGNINHALSIAKGDFFCVFDADFVPHPDFLVETVPFFVDTTVAFVQTPQTYGNLVNLISRGAGYMQAVFYKFVQPGRNHFNAAFCVGTNVIFRRAAINDIGGIYTDSKSEDVWTSLMLHERGWKTIYIPKTLAVGDAPETIEAYTKQQLRWATGGFEIMLTRNPLNPRRRLTLDQRIMYLVTATHYLTGIAPGLLLLVPPLEIFFDLRPVNLSIDWTTWLLFYAGFYLLQILLAFYTLGSFRWEVLMLAAVSFPIYLQALYNALIGKEQKWHVTGSKVRADSPFNFIIPQVLVFVFLALTSVVAVWRDLGNSQLSLATAWTVTNALILGSFMVVALREAHHIKHPRPVAAPVETDAALAGVPAAVTEPAFGQAAAAASEDDDLLDVRALLEDDGPLPRRDPIRRAGADPAPLPGTRGDDRPVPADEPAPRRAQKEVVRS</sequence>
<dbReference type="GO" id="GO:0016760">
    <property type="term" value="F:cellulose synthase (UDP-forming) activity"/>
    <property type="evidence" value="ECO:0007669"/>
    <property type="project" value="UniProtKB-EC"/>
</dbReference>
<feature type="compositionally biased region" description="Basic and acidic residues" evidence="7">
    <location>
        <begin position="606"/>
        <end position="629"/>
    </location>
</feature>
<dbReference type="Pfam" id="PF13632">
    <property type="entry name" value="Glyco_trans_2_3"/>
    <property type="match status" value="1"/>
</dbReference>
<feature type="transmembrane region" description="Helical" evidence="8">
    <location>
        <begin position="408"/>
        <end position="428"/>
    </location>
</feature>
<dbReference type="InterPro" id="IPR001173">
    <property type="entry name" value="Glyco_trans_2-like"/>
</dbReference>
<keyword evidence="11" id="KW-1185">Reference proteome</keyword>
<feature type="transmembrane region" description="Helical" evidence="8">
    <location>
        <begin position="474"/>
        <end position="496"/>
    </location>
</feature>
<evidence type="ECO:0000256" key="7">
    <source>
        <dbReference type="SAM" id="MobiDB-lite"/>
    </source>
</evidence>
<keyword evidence="4 8" id="KW-0812">Transmembrane</keyword>
<comment type="caution">
    <text evidence="10">The sequence shown here is derived from an EMBL/GenBank/DDBJ whole genome shotgun (WGS) entry which is preliminary data.</text>
</comment>
<feature type="transmembrane region" description="Helical" evidence="8">
    <location>
        <begin position="56"/>
        <end position="81"/>
    </location>
</feature>
<feature type="transmembrane region" description="Helical" evidence="8">
    <location>
        <begin position="508"/>
        <end position="526"/>
    </location>
</feature>
<dbReference type="CDD" id="cd06421">
    <property type="entry name" value="CESA_CelA_like"/>
    <property type="match status" value="1"/>
</dbReference>
<dbReference type="PANTHER" id="PTHR43867:SF2">
    <property type="entry name" value="CELLULOSE SYNTHASE CATALYTIC SUBUNIT A [UDP-FORMING]"/>
    <property type="match status" value="1"/>
</dbReference>
<proteinExistence type="predicted"/>
<dbReference type="InterPro" id="IPR050321">
    <property type="entry name" value="Glycosyltr_2/OpgH_subfam"/>
</dbReference>
<dbReference type="SUPFAM" id="SSF53448">
    <property type="entry name" value="Nucleotide-diphospho-sugar transferases"/>
    <property type="match status" value="1"/>
</dbReference>
<evidence type="ECO:0000256" key="4">
    <source>
        <dbReference type="ARBA" id="ARBA00022692"/>
    </source>
</evidence>
<evidence type="ECO:0000256" key="8">
    <source>
        <dbReference type="SAM" id="Phobius"/>
    </source>
</evidence>
<comment type="subcellular location">
    <subcellularLocation>
        <location evidence="1">Membrane</location>
        <topology evidence="1">Multi-pass membrane protein</topology>
    </subcellularLocation>
</comment>
<evidence type="ECO:0000256" key="6">
    <source>
        <dbReference type="ARBA" id="ARBA00023136"/>
    </source>
</evidence>
<keyword evidence="5 8" id="KW-1133">Transmembrane helix</keyword>
<dbReference type="InterPro" id="IPR029044">
    <property type="entry name" value="Nucleotide-diphossugar_trans"/>
</dbReference>
<dbReference type="PANTHER" id="PTHR43867">
    <property type="entry name" value="CELLULOSE SYNTHASE CATALYTIC SUBUNIT A [UDP-FORMING]"/>
    <property type="match status" value="1"/>
</dbReference>
<keyword evidence="6 8" id="KW-0472">Membrane</keyword>
<dbReference type="RefSeq" id="WP_210054237.1">
    <property type="nucleotide sequence ID" value="NZ_BAAAMH010000015.1"/>
</dbReference>
<evidence type="ECO:0000313" key="11">
    <source>
        <dbReference type="Proteomes" id="UP000758168"/>
    </source>
</evidence>
<dbReference type="EC" id="2.4.1.12" evidence="10"/>
<protein>
    <submittedName>
        <fullName evidence="10">Cellulose synthase (UDP-forming)</fullName>
        <ecNumber evidence="10">2.4.1.12</ecNumber>
    </submittedName>
</protein>
<feature type="transmembrane region" description="Helical" evidence="8">
    <location>
        <begin position="25"/>
        <end position="44"/>
    </location>
</feature>
<feature type="transmembrane region" description="Helical" evidence="8">
    <location>
        <begin position="435"/>
        <end position="454"/>
    </location>
</feature>
<keyword evidence="2 10" id="KW-0328">Glycosyltransferase</keyword>
<accession>A0ABS4Z614</accession>
<feature type="region of interest" description="Disordered" evidence="7">
    <location>
        <begin position="582"/>
        <end position="629"/>
    </location>
</feature>
<dbReference type="Proteomes" id="UP000758168">
    <property type="component" value="Unassembled WGS sequence"/>
</dbReference>
<name>A0ABS4Z614_9ACTN</name>
<gene>
    <name evidence="10" type="ORF">JOF54_001404</name>
</gene>